<evidence type="ECO:0000259" key="8">
    <source>
        <dbReference type="Pfam" id="PF16822"/>
    </source>
</evidence>
<evidence type="ECO:0000313" key="9">
    <source>
        <dbReference type="EMBL" id="TEB10355.1"/>
    </source>
</evidence>
<keyword evidence="5" id="KW-0574">Periplasm</keyword>
<evidence type="ECO:0000256" key="7">
    <source>
        <dbReference type="SAM" id="Phobius"/>
    </source>
</evidence>
<evidence type="ECO:0000256" key="3">
    <source>
        <dbReference type="ARBA" id="ARBA00022679"/>
    </source>
</evidence>
<keyword evidence="6" id="KW-0016">Alginate biosynthesis</keyword>
<evidence type="ECO:0000256" key="6">
    <source>
        <dbReference type="ARBA" id="ARBA00022841"/>
    </source>
</evidence>
<dbReference type="GO" id="GO:0016740">
    <property type="term" value="F:transferase activity"/>
    <property type="evidence" value="ECO:0007669"/>
    <property type="project" value="UniProtKB-KW"/>
</dbReference>
<comment type="subcellular location">
    <subcellularLocation>
        <location evidence="1">Periplasm</location>
    </subcellularLocation>
</comment>
<dbReference type="GO" id="GO:0042121">
    <property type="term" value="P:alginic acid biosynthetic process"/>
    <property type="evidence" value="ECO:0007669"/>
    <property type="project" value="UniProtKB-UniPathway"/>
</dbReference>
<feature type="domain" description="AlgX/AlgJ SGNH hydrolase-like" evidence="8">
    <location>
        <begin position="23"/>
        <end position="149"/>
    </location>
</feature>
<dbReference type="RefSeq" id="WP_153189217.1">
    <property type="nucleotide sequence ID" value="NZ_QFFZ01000028.1"/>
</dbReference>
<feature type="transmembrane region" description="Helical" evidence="7">
    <location>
        <begin position="7"/>
        <end position="30"/>
    </location>
</feature>
<evidence type="ECO:0000256" key="2">
    <source>
        <dbReference type="ARBA" id="ARBA00005182"/>
    </source>
</evidence>
<dbReference type="GO" id="GO:0042597">
    <property type="term" value="C:periplasmic space"/>
    <property type="evidence" value="ECO:0007669"/>
    <property type="project" value="UniProtKB-SubCell"/>
</dbReference>
<keyword evidence="3" id="KW-0808">Transferase</keyword>
<keyword evidence="10" id="KW-1185">Reference proteome</keyword>
<dbReference type="Proteomes" id="UP000297597">
    <property type="component" value="Unassembled WGS sequence"/>
</dbReference>
<reference evidence="9 10" key="1">
    <citation type="journal article" date="2018" name="Environ. Microbiol.">
        <title>Novel energy conservation strategies and behaviour of Pelotomaculum schinkii driving syntrophic propionate catabolism.</title>
        <authorList>
            <person name="Hidalgo-Ahumada C.A.P."/>
            <person name="Nobu M.K."/>
            <person name="Narihiro T."/>
            <person name="Tamaki H."/>
            <person name="Liu W.T."/>
            <person name="Kamagata Y."/>
            <person name="Stams A.J.M."/>
            <person name="Imachi H."/>
            <person name="Sousa D.Z."/>
        </authorList>
    </citation>
    <scope>NUCLEOTIDE SEQUENCE [LARGE SCALE GENOMIC DNA]</scope>
    <source>
        <strain evidence="9 10">MGP</strain>
    </source>
</reference>
<keyword evidence="4" id="KW-0732">Signal</keyword>
<keyword evidence="7" id="KW-0812">Transmembrane</keyword>
<sequence>MVFSSPVFIYIFMPVFLISYYIGIASVVLITPSKASIYPEYIPDAFNKIPVGQNRNYQNFVDLLKQYDVQYLDGHEITMKQKRKSEYPLFCRGGTHWNYLGAYFTTREMILKLQELVNRSITNLECTRIELDDIPSGSDNDLALLLNVWRTPDRYPVPHPVITAAPGGFQPNVLFVGGQLFRTDYPDSGSKRGMLRHLLL</sequence>
<dbReference type="OrthoDB" id="175771at2"/>
<dbReference type="Pfam" id="PF16822">
    <property type="entry name" value="ALGX"/>
    <property type="match status" value="1"/>
</dbReference>
<dbReference type="UniPathway" id="UPA00286"/>
<proteinExistence type="predicted"/>
<evidence type="ECO:0000256" key="4">
    <source>
        <dbReference type="ARBA" id="ARBA00022729"/>
    </source>
</evidence>
<keyword evidence="7" id="KW-1133">Transmembrane helix</keyword>
<name>A0A4Y7RN01_9FIRM</name>
<gene>
    <name evidence="9" type="ORF">Pmgp_02457</name>
</gene>
<organism evidence="9 10">
    <name type="scientific">Pelotomaculum propionicicum</name>
    <dbReference type="NCBI Taxonomy" id="258475"/>
    <lineage>
        <taxon>Bacteria</taxon>
        <taxon>Bacillati</taxon>
        <taxon>Bacillota</taxon>
        <taxon>Clostridia</taxon>
        <taxon>Eubacteriales</taxon>
        <taxon>Desulfotomaculaceae</taxon>
        <taxon>Pelotomaculum</taxon>
    </lineage>
</organism>
<evidence type="ECO:0000256" key="5">
    <source>
        <dbReference type="ARBA" id="ARBA00022764"/>
    </source>
</evidence>
<protein>
    <recommendedName>
        <fullName evidence="8">AlgX/AlgJ SGNH hydrolase-like domain-containing protein</fullName>
    </recommendedName>
</protein>
<dbReference type="EMBL" id="QFFZ01000028">
    <property type="protein sequence ID" value="TEB10355.1"/>
    <property type="molecule type" value="Genomic_DNA"/>
</dbReference>
<evidence type="ECO:0000313" key="10">
    <source>
        <dbReference type="Proteomes" id="UP000297597"/>
    </source>
</evidence>
<comment type="pathway">
    <text evidence="2">Glycan biosynthesis; alginate biosynthesis.</text>
</comment>
<evidence type="ECO:0000256" key="1">
    <source>
        <dbReference type="ARBA" id="ARBA00004418"/>
    </source>
</evidence>
<accession>A0A4Y7RN01</accession>
<comment type="caution">
    <text evidence="9">The sequence shown here is derived from an EMBL/GenBank/DDBJ whole genome shotgun (WGS) entry which is preliminary data.</text>
</comment>
<dbReference type="AlphaFoldDB" id="A0A4Y7RN01"/>
<dbReference type="InterPro" id="IPR031811">
    <property type="entry name" value="ALGX/ALGJ_SGNH-like"/>
</dbReference>
<keyword evidence="7" id="KW-0472">Membrane</keyword>